<keyword evidence="3" id="KW-1185">Reference proteome</keyword>
<dbReference type="EMBL" id="AWGB01000038">
    <property type="protein sequence ID" value="ESQ88362.1"/>
    <property type="molecule type" value="Genomic_DNA"/>
</dbReference>
<feature type="region of interest" description="Disordered" evidence="1">
    <location>
        <begin position="69"/>
        <end position="91"/>
    </location>
</feature>
<reference evidence="2 3" key="1">
    <citation type="journal article" date="2014" name="Nature">
        <title>Sequential evolution of bacterial morphology by co-option of a developmental regulator.</title>
        <authorList>
            <person name="Jiang C."/>
            <person name="Brown P.J."/>
            <person name="Ducret A."/>
            <person name="Brun Y.V."/>
        </authorList>
    </citation>
    <scope>NUCLEOTIDE SEQUENCE [LARGE SCALE GENOMIC DNA]</scope>
    <source>
        <strain evidence="2 3">DSM 16100</strain>
    </source>
</reference>
<accession>V4P306</accession>
<dbReference type="Proteomes" id="UP000017837">
    <property type="component" value="Unassembled WGS sequence"/>
</dbReference>
<organism evidence="2 3">
    <name type="scientific">Asticcacaulis benevestitus DSM 16100 = ATCC BAA-896</name>
    <dbReference type="NCBI Taxonomy" id="1121022"/>
    <lineage>
        <taxon>Bacteria</taxon>
        <taxon>Pseudomonadati</taxon>
        <taxon>Pseudomonadota</taxon>
        <taxon>Alphaproteobacteria</taxon>
        <taxon>Caulobacterales</taxon>
        <taxon>Caulobacteraceae</taxon>
        <taxon>Asticcacaulis</taxon>
    </lineage>
</organism>
<feature type="region of interest" description="Disordered" evidence="1">
    <location>
        <begin position="116"/>
        <end position="147"/>
    </location>
</feature>
<protein>
    <submittedName>
        <fullName evidence="2">Uncharacterized protein</fullName>
    </submittedName>
</protein>
<feature type="compositionally biased region" description="Acidic residues" evidence="1">
    <location>
        <begin position="78"/>
        <end position="90"/>
    </location>
</feature>
<evidence type="ECO:0000256" key="1">
    <source>
        <dbReference type="SAM" id="MobiDB-lite"/>
    </source>
</evidence>
<sequence>MERLPDDQPIDLTAWRQEMRLRAVAQVDRLMTVFEGLTKLDMPLEVERAATALKAIDAVAEQIFGVDLKADDPSSADTDSEEDEMNDDLAGDTLVGRDWRADLERKLHRLAEARRDHSLGGELAGRPGAAGPCKAVDVLGERSSAPP</sequence>
<dbReference type="RefSeq" id="WP_018081961.1">
    <property type="nucleotide sequence ID" value="NZ_AQWM01000009.1"/>
</dbReference>
<dbReference type="AlphaFoldDB" id="V4P306"/>
<evidence type="ECO:0000313" key="3">
    <source>
        <dbReference type="Proteomes" id="UP000017837"/>
    </source>
</evidence>
<comment type="caution">
    <text evidence="2">The sequence shown here is derived from an EMBL/GenBank/DDBJ whole genome shotgun (WGS) entry which is preliminary data.</text>
</comment>
<proteinExistence type="predicted"/>
<gene>
    <name evidence="2" type="ORF">ABENE_16050</name>
</gene>
<evidence type="ECO:0000313" key="2">
    <source>
        <dbReference type="EMBL" id="ESQ88362.1"/>
    </source>
</evidence>
<name>V4P306_9CAUL</name>